<dbReference type="SUPFAM" id="SSF50475">
    <property type="entry name" value="FMN-binding split barrel"/>
    <property type="match status" value="2"/>
</dbReference>
<dbReference type="InterPro" id="IPR012349">
    <property type="entry name" value="Split_barrel_FMN-bd"/>
</dbReference>
<dbReference type="HOGENOM" id="CLU_065853_1_0_1"/>
<reference evidence="2 3" key="1">
    <citation type="submission" date="2015-01" db="EMBL/GenBank/DDBJ databases">
        <title>The Genome Sequence of Exophiala spinifera CBS89968.</title>
        <authorList>
            <consortium name="The Broad Institute Genomics Platform"/>
            <person name="Cuomo C."/>
            <person name="de Hoog S."/>
            <person name="Gorbushina A."/>
            <person name="Stielow B."/>
            <person name="Teixiera M."/>
            <person name="Abouelleil A."/>
            <person name="Chapman S.B."/>
            <person name="Priest M."/>
            <person name="Young S.K."/>
            <person name="Wortman J."/>
            <person name="Nusbaum C."/>
            <person name="Birren B."/>
        </authorList>
    </citation>
    <scope>NUCLEOTIDE SEQUENCE [LARGE SCALE GENOMIC DNA]</scope>
    <source>
        <strain evidence="2 3">CBS 89968</strain>
    </source>
</reference>
<dbReference type="RefSeq" id="XP_016237244.1">
    <property type="nucleotide sequence ID" value="XM_016378567.1"/>
</dbReference>
<evidence type="ECO:0008006" key="4">
    <source>
        <dbReference type="Google" id="ProtNLM"/>
    </source>
</evidence>
<name>A0A0D2BDM8_9EURO</name>
<keyword evidence="3" id="KW-1185">Reference proteome</keyword>
<protein>
    <recommendedName>
        <fullName evidence="4">Transcriptional regulator</fullName>
    </recommendedName>
</protein>
<dbReference type="EMBL" id="KN847494">
    <property type="protein sequence ID" value="KIW17028.1"/>
    <property type="molecule type" value="Genomic_DNA"/>
</dbReference>
<dbReference type="Gene3D" id="2.30.110.10">
    <property type="entry name" value="Electron Transport, Fmn-binding Protein, Chain A"/>
    <property type="match status" value="1"/>
</dbReference>
<proteinExistence type="predicted"/>
<dbReference type="GeneID" id="27331302"/>
<dbReference type="VEuPathDB" id="FungiDB:PV08_04219"/>
<evidence type="ECO:0000256" key="1">
    <source>
        <dbReference type="SAM" id="MobiDB-lite"/>
    </source>
</evidence>
<feature type="region of interest" description="Disordered" evidence="1">
    <location>
        <begin position="159"/>
        <end position="191"/>
    </location>
</feature>
<dbReference type="PANTHER" id="PTHR35802">
    <property type="entry name" value="PROTEASE SYNTHASE AND SPORULATION PROTEIN PAI 2"/>
    <property type="match status" value="1"/>
</dbReference>
<accession>A0A0D2BDM8</accession>
<feature type="compositionally biased region" description="Low complexity" evidence="1">
    <location>
        <begin position="181"/>
        <end position="191"/>
    </location>
</feature>
<dbReference type="PANTHER" id="PTHR35802:SF1">
    <property type="entry name" value="PROTEASE SYNTHASE AND SPORULATION PROTEIN PAI 2"/>
    <property type="match status" value="1"/>
</dbReference>
<evidence type="ECO:0000313" key="3">
    <source>
        <dbReference type="Proteomes" id="UP000053328"/>
    </source>
</evidence>
<dbReference type="Pfam" id="PF04299">
    <property type="entry name" value="FMN_bind_2"/>
    <property type="match status" value="1"/>
</dbReference>
<dbReference type="Proteomes" id="UP000053328">
    <property type="component" value="Unassembled WGS sequence"/>
</dbReference>
<dbReference type="AlphaFoldDB" id="A0A0D2BDM8"/>
<dbReference type="OrthoDB" id="2101473at2759"/>
<dbReference type="InterPro" id="IPR007396">
    <property type="entry name" value="TR_PAI2-type"/>
</dbReference>
<organism evidence="2 3">
    <name type="scientific">Exophiala spinifera</name>
    <dbReference type="NCBI Taxonomy" id="91928"/>
    <lineage>
        <taxon>Eukaryota</taxon>
        <taxon>Fungi</taxon>
        <taxon>Dikarya</taxon>
        <taxon>Ascomycota</taxon>
        <taxon>Pezizomycotina</taxon>
        <taxon>Eurotiomycetes</taxon>
        <taxon>Chaetothyriomycetidae</taxon>
        <taxon>Chaetothyriales</taxon>
        <taxon>Herpotrichiellaceae</taxon>
        <taxon>Exophiala</taxon>
    </lineage>
</organism>
<gene>
    <name evidence="2" type="ORF">PV08_04219</name>
</gene>
<feature type="compositionally biased region" description="Gly residues" evidence="1">
    <location>
        <begin position="163"/>
        <end position="173"/>
    </location>
</feature>
<evidence type="ECO:0000313" key="2">
    <source>
        <dbReference type="EMBL" id="KIW17028.1"/>
    </source>
</evidence>
<sequence length="311" mass="33460">MYLRAAHAELNIPALRHFIKQNPLGLFVTAVASPNFPTIQCTHLPWLIDVQDETSETELGTLRGHMARANPHAKALIEAVTAAAAGPRKSNSDSSVSDDRDGCLLTDEVSIMFTGPAHHYVTPKFYVETKPSTGKVVPTWNYSAVQVYGKARIYCDSGRRGGDGGGGGGGSGTVGDDDPKTSTATTTTTTTTSSFLQKQISDLSDHAETNFVMGNATTTTGRKNKPWSVDDAPERYVEILKKNIIGIEVQITRLEGKYKMSQELVEGDREGVIKGFEAMGTDEALTIARTVEERGRLKDDKAQAAKANAAA</sequence>